<sequence length="46" mass="5467">MEGYRVGLDRLVIVRRDAERLALARVVDRHRRGRILLHGNRTVVFR</sequence>
<gene>
    <name evidence="1" type="ORF">ACFPZI_30615</name>
</gene>
<keyword evidence="2" id="KW-1185">Reference proteome</keyword>
<name>A0ABW1E554_9ACTN</name>
<dbReference type="Proteomes" id="UP001596180">
    <property type="component" value="Unassembled WGS sequence"/>
</dbReference>
<protein>
    <submittedName>
        <fullName evidence="1">Uncharacterized protein</fullName>
    </submittedName>
</protein>
<reference evidence="2" key="1">
    <citation type="journal article" date="2019" name="Int. J. Syst. Evol. Microbiol.">
        <title>The Global Catalogue of Microorganisms (GCM) 10K type strain sequencing project: providing services to taxonomists for standard genome sequencing and annotation.</title>
        <authorList>
            <consortium name="The Broad Institute Genomics Platform"/>
            <consortium name="The Broad Institute Genome Sequencing Center for Infectious Disease"/>
            <person name="Wu L."/>
            <person name="Ma J."/>
        </authorList>
    </citation>
    <scope>NUCLEOTIDE SEQUENCE [LARGE SCALE GENOMIC DNA]</scope>
    <source>
        <strain evidence="2">JCM 10411</strain>
    </source>
</reference>
<proteinExistence type="predicted"/>
<dbReference type="RefSeq" id="WP_381369880.1">
    <property type="nucleotide sequence ID" value="NZ_JBHSOA010000085.1"/>
</dbReference>
<evidence type="ECO:0000313" key="1">
    <source>
        <dbReference type="EMBL" id="MFC5855968.1"/>
    </source>
</evidence>
<evidence type="ECO:0000313" key="2">
    <source>
        <dbReference type="Proteomes" id="UP001596180"/>
    </source>
</evidence>
<dbReference type="EMBL" id="JBHSOA010000085">
    <property type="protein sequence ID" value="MFC5855968.1"/>
    <property type="molecule type" value="Genomic_DNA"/>
</dbReference>
<comment type="caution">
    <text evidence="1">The sequence shown here is derived from an EMBL/GenBank/DDBJ whole genome shotgun (WGS) entry which is preliminary data.</text>
</comment>
<organism evidence="1 2">
    <name type="scientific">Streptomyces chlorus</name>
    <dbReference type="NCBI Taxonomy" id="887452"/>
    <lineage>
        <taxon>Bacteria</taxon>
        <taxon>Bacillati</taxon>
        <taxon>Actinomycetota</taxon>
        <taxon>Actinomycetes</taxon>
        <taxon>Kitasatosporales</taxon>
        <taxon>Streptomycetaceae</taxon>
        <taxon>Streptomyces</taxon>
    </lineage>
</organism>
<accession>A0ABW1E554</accession>